<dbReference type="PANTHER" id="PTHR43201">
    <property type="entry name" value="ACYL-COA SYNTHETASE"/>
    <property type="match status" value="1"/>
</dbReference>
<dbReference type="Pfam" id="PF13193">
    <property type="entry name" value="AMP-binding_C"/>
    <property type="match status" value="1"/>
</dbReference>
<dbReference type="InterPro" id="IPR045851">
    <property type="entry name" value="AMP-bd_C_sf"/>
</dbReference>
<dbReference type="Pfam" id="PF00501">
    <property type="entry name" value="AMP-binding"/>
    <property type="match status" value="1"/>
</dbReference>
<dbReference type="InterPro" id="IPR025110">
    <property type="entry name" value="AMP-bd_C"/>
</dbReference>
<sequence>MTLTYNELHHTALKLVHNLTALGARQKTTILIIVPNGVEFCILLWASILMQLTIVTMDMTLLELSKFDHLKDTLRTLRPSIVILPDKNAAEVMREAARKLKLAPPLCVALGSIVSQEYNLFSELLTGNLSNNFEQEVLQRLGRDDPNRIHSITFTSGTTSKPKGCPVRVRGMSHMLHSWSWLINKENGVRALQQLHNSRAIAPAQVLQTWKAGGTVVMPGRNFAIEDTLDAIENHGATFIVLSPAMVHRLCEVKDGHCLATSSVRSIQIGGDAVTNDVLDKCARIFPKASICTHHGMSEGGAAFKWAFFDALPTMVDTQGGVSPTGSVAAGSTVRIWDRRRDRIVLRSKPGEMHISSPSIIEHYLGGADRDSFLVDATARWFNTGDVAIMDDQGIVTILGRRKDAIEHSDGTLIMPSSIENCLQEYLGTQVCVVAVPHTVHGNRPVAVVANMGTHSPSAAIDHVQQILGPVHTPDNLLCLRDLGLTKFPLNATGKVVRALIQEAVLSSAHAQVL</sequence>
<feature type="domain" description="AMP-dependent synthetase/ligase" evidence="1">
    <location>
        <begin position="2"/>
        <end position="365"/>
    </location>
</feature>
<dbReference type="GeneID" id="68295582"/>
<dbReference type="SUPFAM" id="SSF56801">
    <property type="entry name" value="Acetyl-CoA synthetase-like"/>
    <property type="match status" value="1"/>
</dbReference>
<dbReference type="Gene3D" id="3.40.50.12780">
    <property type="entry name" value="N-terminal domain of ligase-like"/>
    <property type="match status" value="1"/>
</dbReference>
<accession>A0A9P3CQK2</accession>
<dbReference type="Proteomes" id="UP000825890">
    <property type="component" value="Unassembled WGS sequence"/>
</dbReference>
<dbReference type="Gene3D" id="3.30.300.30">
    <property type="match status" value="1"/>
</dbReference>
<dbReference type="CDD" id="cd04433">
    <property type="entry name" value="AFD_class_I"/>
    <property type="match status" value="1"/>
</dbReference>
<dbReference type="EMBL" id="BOLY01000006">
    <property type="protein sequence ID" value="GIZ46901.1"/>
    <property type="molecule type" value="Genomic_DNA"/>
</dbReference>
<evidence type="ECO:0000259" key="1">
    <source>
        <dbReference type="Pfam" id="PF00501"/>
    </source>
</evidence>
<protein>
    <recommendedName>
        <fullName evidence="5">AMP-dependent synthetase/ligase domain-containing protein</fullName>
    </recommendedName>
</protein>
<dbReference type="InterPro" id="IPR042099">
    <property type="entry name" value="ANL_N_sf"/>
</dbReference>
<organism evidence="3 4">
    <name type="scientific">Cercospora kikuchii</name>
    <dbReference type="NCBI Taxonomy" id="84275"/>
    <lineage>
        <taxon>Eukaryota</taxon>
        <taxon>Fungi</taxon>
        <taxon>Dikarya</taxon>
        <taxon>Ascomycota</taxon>
        <taxon>Pezizomycotina</taxon>
        <taxon>Dothideomycetes</taxon>
        <taxon>Dothideomycetidae</taxon>
        <taxon>Mycosphaerellales</taxon>
        <taxon>Mycosphaerellaceae</taxon>
        <taxon>Cercospora</taxon>
    </lineage>
</organism>
<proteinExistence type="predicted"/>
<feature type="domain" description="AMP-binding enzyme C-terminal" evidence="2">
    <location>
        <begin position="430"/>
        <end position="486"/>
    </location>
</feature>
<comment type="caution">
    <text evidence="3">The sequence shown here is derived from an EMBL/GenBank/DDBJ whole genome shotgun (WGS) entry which is preliminary data.</text>
</comment>
<evidence type="ECO:0000259" key="2">
    <source>
        <dbReference type="Pfam" id="PF13193"/>
    </source>
</evidence>
<evidence type="ECO:0008006" key="5">
    <source>
        <dbReference type="Google" id="ProtNLM"/>
    </source>
</evidence>
<dbReference type="PANTHER" id="PTHR43201:SF32">
    <property type="entry name" value="2-SUCCINYLBENZOATE--COA LIGASE, CHLOROPLASTIC_PEROXISOMAL"/>
    <property type="match status" value="1"/>
</dbReference>
<keyword evidence="4" id="KW-1185">Reference proteome</keyword>
<dbReference type="GO" id="GO:0031956">
    <property type="term" value="F:medium-chain fatty acid-CoA ligase activity"/>
    <property type="evidence" value="ECO:0007669"/>
    <property type="project" value="TreeGrafter"/>
</dbReference>
<reference evidence="3 4" key="1">
    <citation type="submission" date="2021-01" db="EMBL/GenBank/DDBJ databases">
        <title>Cercospora kikuchii MAFF 305040 whole genome shotgun sequence.</title>
        <authorList>
            <person name="Kashiwa T."/>
            <person name="Suzuki T."/>
        </authorList>
    </citation>
    <scope>NUCLEOTIDE SEQUENCE [LARGE SCALE GENOMIC DNA]</scope>
    <source>
        <strain evidence="3 4">MAFF 305040</strain>
    </source>
</reference>
<evidence type="ECO:0000313" key="4">
    <source>
        <dbReference type="Proteomes" id="UP000825890"/>
    </source>
</evidence>
<dbReference type="RefSeq" id="XP_044661388.1">
    <property type="nucleotide sequence ID" value="XM_044805453.1"/>
</dbReference>
<dbReference type="InterPro" id="IPR020845">
    <property type="entry name" value="AMP-binding_CS"/>
</dbReference>
<dbReference type="AlphaFoldDB" id="A0A9P3CQK2"/>
<evidence type="ECO:0000313" key="3">
    <source>
        <dbReference type="EMBL" id="GIZ46901.1"/>
    </source>
</evidence>
<dbReference type="GO" id="GO:0006631">
    <property type="term" value="P:fatty acid metabolic process"/>
    <property type="evidence" value="ECO:0007669"/>
    <property type="project" value="TreeGrafter"/>
</dbReference>
<dbReference type="InterPro" id="IPR000873">
    <property type="entry name" value="AMP-dep_synth/lig_dom"/>
</dbReference>
<gene>
    <name evidence="3" type="ORF">CKM354_001000700</name>
</gene>
<dbReference type="OrthoDB" id="10253869at2759"/>
<name>A0A9P3CQK2_9PEZI</name>
<dbReference type="PROSITE" id="PS00455">
    <property type="entry name" value="AMP_BINDING"/>
    <property type="match status" value="1"/>
</dbReference>